<evidence type="ECO:0000313" key="3">
    <source>
        <dbReference type="EMBL" id="MBB1160920.1"/>
    </source>
</evidence>
<dbReference type="AlphaFoldDB" id="A0A839HNC7"/>
<accession>A0A839HNC7</accession>
<dbReference type="GO" id="GO:0004792">
    <property type="term" value="F:thiosulfate-cyanide sulfurtransferase activity"/>
    <property type="evidence" value="ECO:0007669"/>
    <property type="project" value="InterPro"/>
</dbReference>
<dbReference type="PROSITE" id="PS50206">
    <property type="entry name" value="RHODANESE_3"/>
    <property type="match status" value="1"/>
</dbReference>
<dbReference type="RefSeq" id="WP_182661285.1">
    <property type="nucleotide sequence ID" value="NZ_JACIVI010000001.1"/>
</dbReference>
<dbReference type="GO" id="GO:0002098">
    <property type="term" value="P:tRNA wobble uridine modification"/>
    <property type="evidence" value="ECO:0007669"/>
    <property type="project" value="InterPro"/>
</dbReference>
<name>A0A839HNC7_9BURK</name>
<dbReference type="PANTHER" id="PTHR30401">
    <property type="entry name" value="TRNA 2-SELENOURIDINE SYNTHASE"/>
    <property type="match status" value="1"/>
</dbReference>
<dbReference type="InterPro" id="IPR058840">
    <property type="entry name" value="AAA_SelU"/>
</dbReference>
<dbReference type="SMART" id="SM00450">
    <property type="entry name" value="RHOD"/>
    <property type="match status" value="1"/>
</dbReference>
<reference evidence="3 4" key="1">
    <citation type="submission" date="2020-08" db="EMBL/GenBank/DDBJ databases">
        <title>Aquariorum lacteus gen. nov., sp. nov., a new member of the family Comamonadaceae, isolated from freshwater aquarium.</title>
        <authorList>
            <person name="Chun S.-J."/>
        </authorList>
    </citation>
    <scope>NUCLEOTIDE SEQUENCE [LARGE SCALE GENOMIC DNA]</scope>
    <source>
        <strain evidence="3 4">SJAQ100</strain>
    </source>
</reference>
<dbReference type="InterPro" id="IPR001763">
    <property type="entry name" value="Rhodanese-like_dom"/>
</dbReference>
<dbReference type="InterPro" id="IPR017582">
    <property type="entry name" value="SelU"/>
</dbReference>
<dbReference type="Gene3D" id="3.40.250.10">
    <property type="entry name" value="Rhodanese-like domain"/>
    <property type="match status" value="1"/>
</dbReference>
<keyword evidence="1" id="KW-0711">Selenium</keyword>
<dbReference type="InterPro" id="IPR036873">
    <property type="entry name" value="Rhodanese-like_dom_sf"/>
</dbReference>
<organism evidence="3 4">
    <name type="scientific">Aquariibacter albus</name>
    <dbReference type="NCBI Taxonomy" id="2759899"/>
    <lineage>
        <taxon>Bacteria</taxon>
        <taxon>Pseudomonadati</taxon>
        <taxon>Pseudomonadota</taxon>
        <taxon>Betaproteobacteria</taxon>
        <taxon>Burkholderiales</taxon>
        <taxon>Sphaerotilaceae</taxon>
        <taxon>Aquariibacter</taxon>
    </lineage>
</organism>
<protein>
    <recommendedName>
        <fullName evidence="2">Rhodanese domain-containing protein</fullName>
    </recommendedName>
</protein>
<evidence type="ECO:0000259" key="2">
    <source>
        <dbReference type="PROSITE" id="PS50206"/>
    </source>
</evidence>
<dbReference type="SUPFAM" id="SSF52821">
    <property type="entry name" value="Rhodanese/Cell cycle control phosphatase"/>
    <property type="match status" value="1"/>
</dbReference>
<dbReference type="PANTHER" id="PTHR30401:SF0">
    <property type="entry name" value="TRNA 2-SELENOURIDINE SYNTHASE"/>
    <property type="match status" value="1"/>
</dbReference>
<sequence length="374" mass="40732">MTSSQESSDRARKLNKPPEIESLAGAFHPHAIEVQDFSHYALVIDVRTREEYEDDHIPGAVQFSPAVVGQGPLVTGHADAQNRALAAQDSAGDAELPASLAALVAPLKLDQAILVYCGRGGLDSLPVARALRWRGWSVDVLPGGWINYRRWVQAGLEVLPRMATFRVVATSLGCEADRVLNAMSTVGHQVLNVEALMVRRRGSISFCAAQQPSQAWFESQLLQRLRSVDPRRPVWIGDVEAQVGELQLPGSMADAIGAAPAALLVAPIEERVNRWIEDEPAWASPSDAVEAIASWSPPPEGRLIERWRDLSLRELAGLVASVLTDYLDRRQSAKHSLRNAKSNGLVPLVADSLKQDQLALAVQAWQPMPEVVAT</sequence>
<gene>
    <name evidence="3" type="ORF">H4F90_02865</name>
</gene>
<keyword evidence="4" id="KW-1185">Reference proteome</keyword>
<dbReference type="Proteomes" id="UP000586093">
    <property type="component" value="Unassembled WGS sequence"/>
</dbReference>
<evidence type="ECO:0000313" key="4">
    <source>
        <dbReference type="Proteomes" id="UP000586093"/>
    </source>
</evidence>
<dbReference type="PROSITE" id="PS00380">
    <property type="entry name" value="RHODANESE_1"/>
    <property type="match status" value="1"/>
</dbReference>
<dbReference type="GO" id="GO:0043828">
    <property type="term" value="F:tRNA 2-selenouridine synthase activity"/>
    <property type="evidence" value="ECO:0007669"/>
    <property type="project" value="InterPro"/>
</dbReference>
<dbReference type="InterPro" id="IPR001307">
    <property type="entry name" value="Thiosulphate_STrfase_CS"/>
</dbReference>
<proteinExistence type="predicted"/>
<dbReference type="Pfam" id="PF26341">
    <property type="entry name" value="AAA_SelU"/>
    <property type="match status" value="1"/>
</dbReference>
<dbReference type="Pfam" id="PF00581">
    <property type="entry name" value="Rhodanese"/>
    <property type="match status" value="1"/>
</dbReference>
<comment type="caution">
    <text evidence="3">The sequence shown here is derived from an EMBL/GenBank/DDBJ whole genome shotgun (WGS) entry which is preliminary data.</text>
</comment>
<evidence type="ECO:0000256" key="1">
    <source>
        <dbReference type="ARBA" id="ARBA00023266"/>
    </source>
</evidence>
<dbReference type="EMBL" id="JACIVI010000001">
    <property type="protein sequence ID" value="MBB1160920.1"/>
    <property type="molecule type" value="Genomic_DNA"/>
</dbReference>
<feature type="domain" description="Rhodanese" evidence="2">
    <location>
        <begin position="41"/>
        <end position="160"/>
    </location>
</feature>